<reference evidence="6 7" key="1">
    <citation type="journal article" date="2020" name="Microorganisms">
        <title>Osmotic Adaptation and Compatible Solute Biosynthesis of Phototrophic Bacteria as Revealed from Genome Analyses.</title>
        <authorList>
            <person name="Imhoff J.F."/>
            <person name="Rahn T."/>
            <person name="Kunzel S."/>
            <person name="Keller A."/>
            <person name="Neulinger S.C."/>
        </authorList>
    </citation>
    <scope>NUCLEOTIDE SEQUENCE [LARGE SCALE GENOMIC DNA]</scope>
    <source>
        <strain evidence="6 7">DSM 6210</strain>
    </source>
</reference>
<keyword evidence="7" id="KW-1185">Reference proteome</keyword>
<evidence type="ECO:0000256" key="1">
    <source>
        <dbReference type="ARBA" id="ARBA00022490"/>
    </source>
</evidence>
<evidence type="ECO:0000256" key="3">
    <source>
        <dbReference type="ARBA" id="ARBA00023315"/>
    </source>
</evidence>
<dbReference type="InterPro" id="IPR042203">
    <property type="entry name" value="Leu/Phe-tRNA_Trfase_C"/>
</dbReference>
<protein>
    <recommendedName>
        <fullName evidence="4">Leucyl/phenylalanyl-tRNA--protein transferase</fullName>
        <ecNumber evidence="4">2.3.2.6</ecNumber>
    </recommendedName>
    <alternativeName>
        <fullName evidence="4">L/F-transferase</fullName>
    </alternativeName>
    <alternativeName>
        <fullName evidence="4">Leucyltransferase</fullName>
    </alternativeName>
    <alternativeName>
        <fullName evidence="4">Phenyalanyltransferase</fullName>
    </alternativeName>
</protein>
<evidence type="ECO:0000256" key="2">
    <source>
        <dbReference type="ARBA" id="ARBA00022679"/>
    </source>
</evidence>
<dbReference type="Gene3D" id="3.40.630.70">
    <property type="entry name" value="Leucyl/phenylalanyl-tRNA-protein transferase, C-terminal domain"/>
    <property type="match status" value="1"/>
</dbReference>
<dbReference type="Gene3D" id="3.30.70.3550">
    <property type="entry name" value="Leucyl/phenylalanyl-tRNA-protein transferase, N-terminal domain"/>
    <property type="match status" value="1"/>
</dbReference>
<comment type="function">
    <text evidence="4">Functions in the N-end rule pathway of protein degradation where it conjugates Leu, Phe and, less efficiently, Met from aminoacyl-tRNAs to the N-termini of proteins containing an N-terminal arginine or lysine.</text>
</comment>
<comment type="caution">
    <text evidence="6">The sequence shown here is derived from an EMBL/GenBank/DDBJ whole genome shotgun (WGS) entry which is preliminary data.</text>
</comment>
<name>A0ABS1CD80_9GAMM</name>
<dbReference type="NCBIfam" id="TIGR00667">
    <property type="entry name" value="aat"/>
    <property type="match status" value="1"/>
</dbReference>
<comment type="subcellular location">
    <subcellularLocation>
        <location evidence="4">Cytoplasm</location>
    </subcellularLocation>
</comment>
<keyword evidence="1 4" id="KW-0963">Cytoplasm</keyword>
<dbReference type="EMBL" id="NRRV01000005">
    <property type="protein sequence ID" value="MBK1629772.1"/>
    <property type="molecule type" value="Genomic_DNA"/>
</dbReference>
<dbReference type="Proteomes" id="UP000748752">
    <property type="component" value="Unassembled WGS sequence"/>
</dbReference>
<keyword evidence="3 4" id="KW-0012">Acyltransferase</keyword>
<dbReference type="Pfam" id="PF03588">
    <property type="entry name" value="Leu_Phe_trans"/>
    <property type="match status" value="1"/>
</dbReference>
<dbReference type="PANTHER" id="PTHR30098">
    <property type="entry name" value="LEUCYL/PHENYLALANYL-TRNA--PROTEIN TRANSFERASE"/>
    <property type="match status" value="1"/>
</dbReference>
<accession>A0ABS1CD80</accession>
<evidence type="ECO:0000256" key="5">
    <source>
        <dbReference type="SAM" id="MobiDB-lite"/>
    </source>
</evidence>
<evidence type="ECO:0000313" key="7">
    <source>
        <dbReference type="Proteomes" id="UP000748752"/>
    </source>
</evidence>
<dbReference type="InterPro" id="IPR004616">
    <property type="entry name" value="Leu/Phe-tRNA_Trfase"/>
</dbReference>
<dbReference type="EC" id="2.3.2.6" evidence="4"/>
<sequence>MPYLLAPNDPSASFPDVGEALADPDGLLAVGGDLSVARLVNAYRHGIFPWFSEGDPILWWSPDPRTVLRPPALRISRSLRKVLKRRSFGVTMDRDFPAVINACSAPRADGGGTWLVSEMISAYRALHVHGVAHSVEVWQDGTLAGGLYGVAIGGIFFGESMFTRVDNASKVALVHLCRFLDTQGFALIDCQVLTGHLLRMGAELLPRARFVRLVEQYRDQPTPRGSWDDGAVTFPEAPAPAGTVTEVRHAR</sequence>
<dbReference type="GO" id="GO:0016740">
    <property type="term" value="F:transferase activity"/>
    <property type="evidence" value="ECO:0007669"/>
    <property type="project" value="UniProtKB-KW"/>
</dbReference>
<feature type="region of interest" description="Disordered" evidence="5">
    <location>
        <begin position="222"/>
        <end position="251"/>
    </location>
</feature>
<dbReference type="HAMAP" id="MF_00688">
    <property type="entry name" value="Leu_Phe_trans"/>
    <property type="match status" value="1"/>
</dbReference>
<evidence type="ECO:0000313" key="6">
    <source>
        <dbReference type="EMBL" id="MBK1629772.1"/>
    </source>
</evidence>
<evidence type="ECO:0000256" key="4">
    <source>
        <dbReference type="HAMAP-Rule" id="MF_00688"/>
    </source>
</evidence>
<comment type="catalytic activity">
    <reaction evidence="4">
        <text>N-terminal L-lysyl-[protein] + L-leucyl-tRNA(Leu) = N-terminal L-leucyl-L-lysyl-[protein] + tRNA(Leu) + H(+)</text>
        <dbReference type="Rhea" id="RHEA:12340"/>
        <dbReference type="Rhea" id="RHEA-COMP:9613"/>
        <dbReference type="Rhea" id="RHEA-COMP:9622"/>
        <dbReference type="Rhea" id="RHEA-COMP:12670"/>
        <dbReference type="Rhea" id="RHEA-COMP:12671"/>
        <dbReference type="ChEBI" id="CHEBI:15378"/>
        <dbReference type="ChEBI" id="CHEBI:65249"/>
        <dbReference type="ChEBI" id="CHEBI:78442"/>
        <dbReference type="ChEBI" id="CHEBI:78494"/>
        <dbReference type="ChEBI" id="CHEBI:133043"/>
        <dbReference type="EC" id="2.3.2.6"/>
    </reaction>
</comment>
<proteinExistence type="inferred from homology"/>
<dbReference type="SUPFAM" id="SSF55729">
    <property type="entry name" value="Acyl-CoA N-acyltransferases (Nat)"/>
    <property type="match status" value="1"/>
</dbReference>
<comment type="catalytic activity">
    <reaction evidence="4">
        <text>N-terminal L-arginyl-[protein] + L-leucyl-tRNA(Leu) = N-terminal L-leucyl-L-arginyl-[protein] + tRNA(Leu) + H(+)</text>
        <dbReference type="Rhea" id="RHEA:50416"/>
        <dbReference type="Rhea" id="RHEA-COMP:9613"/>
        <dbReference type="Rhea" id="RHEA-COMP:9622"/>
        <dbReference type="Rhea" id="RHEA-COMP:12672"/>
        <dbReference type="Rhea" id="RHEA-COMP:12673"/>
        <dbReference type="ChEBI" id="CHEBI:15378"/>
        <dbReference type="ChEBI" id="CHEBI:64719"/>
        <dbReference type="ChEBI" id="CHEBI:78442"/>
        <dbReference type="ChEBI" id="CHEBI:78494"/>
        <dbReference type="ChEBI" id="CHEBI:133044"/>
        <dbReference type="EC" id="2.3.2.6"/>
    </reaction>
</comment>
<dbReference type="PANTHER" id="PTHR30098:SF2">
    <property type="entry name" value="LEUCYL_PHENYLALANYL-TRNA--PROTEIN TRANSFERASE"/>
    <property type="match status" value="1"/>
</dbReference>
<dbReference type="InterPro" id="IPR042221">
    <property type="entry name" value="Leu/Phe-tRNA_Trfase_N"/>
</dbReference>
<dbReference type="InterPro" id="IPR016181">
    <property type="entry name" value="Acyl_CoA_acyltransferase"/>
</dbReference>
<comment type="catalytic activity">
    <reaction evidence="4">
        <text>L-phenylalanyl-tRNA(Phe) + an N-terminal L-alpha-aminoacyl-[protein] = an N-terminal L-phenylalanyl-L-alpha-aminoacyl-[protein] + tRNA(Phe)</text>
        <dbReference type="Rhea" id="RHEA:43632"/>
        <dbReference type="Rhea" id="RHEA-COMP:9668"/>
        <dbReference type="Rhea" id="RHEA-COMP:9699"/>
        <dbReference type="Rhea" id="RHEA-COMP:10636"/>
        <dbReference type="Rhea" id="RHEA-COMP:10637"/>
        <dbReference type="ChEBI" id="CHEBI:78442"/>
        <dbReference type="ChEBI" id="CHEBI:78531"/>
        <dbReference type="ChEBI" id="CHEBI:78597"/>
        <dbReference type="ChEBI" id="CHEBI:83561"/>
        <dbReference type="EC" id="2.3.2.6"/>
    </reaction>
</comment>
<keyword evidence="2 4" id="KW-0808">Transferase</keyword>
<gene>
    <name evidence="4" type="primary">aat</name>
    <name evidence="6" type="ORF">CKO31_03250</name>
</gene>
<organism evidence="6 7">
    <name type="scientific">Thiohalocapsa halophila</name>
    <dbReference type="NCBI Taxonomy" id="69359"/>
    <lineage>
        <taxon>Bacteria</taxon>
        <taxon>Pseudomonadati</taxon>
        <taxon>Pseudomonadota</taxon>
        <taxon>Gammaproteobacteria</taxon>
        <taxon>Chromatiales</taxon>
        <taxon>Chromatiaceae</taxon>
        <taxon>Thiohalocapsa</taxon>
    </lineage>
</organism>
<comment type="similarity">
    <text evidence="4">Belongs to the L/F-transferase family.</text>
</comment>